<keyword evidence="8 12" id="KW-0472">Membrane</keyword>
<dbReference type="HOGENOM" id="CLU_012526_1_3_1"/>
<keyword evidence="2 12" id="KW-1003">Cell membrane</keyword>
<dbReference type="Pfam" id="PF13853">
    <property type="entry name" value="7tm_4"/>
    <property type="match status" value="1"/>
</dbReference>
<dbReference type="GeneTree" id="ENSGT01140000282524"/>
<evidence type="ECO:0000256" key="6">
    <source>
        <dbReference type="ARBA" id="ARBA00022989"/>
    </source>
</evidence>
<feature type="transmembrane region" description="Helical" evidence="12">
    <location>
        <begin position="160"/>
        <end position="178"/>
    </location>
</feature>
<keyword evidence="6 12" id="KW-1133">Transmembrane helix</keyword>
<dbReference type="FunFam" id="1.20.1070.10:FF:000015">
    <property type="entry name" value="Olfactory receptor"/>
    <property type="match status" value="1"/>
</dbReference>
<evidence type="ECO:0000256" key="7">
    <source>
        <dbReference type="ARBA" id="ARBA00023040"/>
    </source>
</evidence>
<comment type="similarity">
    <text evidence="11">Belongs to the G-protein coupled receptor 1 family.</text>
</comment>
<evidence type="ECO:0000256" key="2">
    <source>
        <dbReference type="ARBA" id="ARBA00022475"/>
    </source>
</evidence>
<evidence type="ECO:0000256" key="12">
    <source>
        <dbReference type="RuleBase" id="RU363047"/>
    </source>
</evidence>
<keyword evidence="4 11" id="KW-0812">Transmembrane</keyword>
<feature type="transmembrane region" description="Helical" evidence="12">
    <location>
        <begin position="224"/>
        <end position="245"/>
    </location>
</feature>
<sequence length="330" mass="36845">MKLWAEIHLITPPNPQPLSPKTMSNQTLVTEFILQGFSEHPEYQVLLFSCFLSLYSVALTGNVLIILAITFNPGLHTPMYFFLFNLATMDIICTSSIMPKALAGLVSEESSISYGGCMAQLYFLTWAASSELLLLTVMAYDRYAAICHPLHYSTRMSRTFCSMLAAGVWVLCAFNTAIHTGLMLRLDFCGPNVITHFFCEVPPLLLLSCSSTYVNSVMIVLADAFYGILNFLLTVLSYGFIISSIRKMLTVEGKQKAFSTCSSHLTVVCMYYTAVFYAYISPVSSYNAEKSKLAGVLYTILSPTLNPLIYTLRNKEVKAALRKFFPFCRN</sequence>
<feature type="transmembrane region" description="Helical" evidence="12">
    <location>
        <begin position="119"/>
        <end position="140"/>
    </location>
</feature>
<dbReference type="InterPro" id="IPR000276">
    <property type="entry name" value="GPCR_Rhodpsn"/>
</dbReference>
<dbReference type="Gene3D" id="1.20.1070.10">
    <property type="entry name" value="Rhodopsin 7-helix transmembrane proteins"/>
    <property type="match status" value="1"/>
</dbReference>
<dbReference type="GO" id="GO:0004984">
    <property type="term" value="F:olfactory receptor activity"/>
    <property type="evidence" value="ECO:0007669"/>
    <property type="project" value="InterPro"/>
</dbReference>
<dbReference type="InterPro" id="IPR000725">
    <property type="entry name" value="Olfact_rcpt"/>
</dbReference>
<dbReference type="OrthoDB" id="6145535at2759"/>
<evidence type="ECO:0000256" key="8">
    <source>
        <dbReference type="ARBA" id="ARBA00023136"/>
    </source>
</evidence>
<organism evidence="14 15">
    <name type="scientific">Otolemur garnettii</name>
    <name type="common">Small-eared galago</name>
    <name type="synonym">Garnett's greater bushbaby</name>
    <dbReference type="NCBI Taxonomy" id="30611"/>
    <lineage>
        <taxon>Eukaryota</taxon>
        <taxon>Metazoa</taxon>
        <taxon>Chordata</taxon>
        <taxon>Craniata</taxon>
        <taxon>Vertebrata</taxon>
        <taxon>Euteleostomi</taxon>
        <taxon>Mammalia</taxon>
        <taxon>Eutheria</taxon>
        <taxon>Euarchontoglires</taxon>
        <taxon>Primates</taxon>
        <taxon>Strepsirrhini</taxon>
        <taxon>Lorisiformes</taxon>
        <taxon>Galagidae</taxon>
        <taxon>Otolemur</taxon>
    </lineage>
</organism>
<dbReference type="EMBL" id="AAQR03186545">
    <property type="status" value="NOT_ANNOTATED_CDS"/>
    <property type="molecule type" value="Genomic_DNA"/>
</dbReference>
<evidence type="ECO:0000256" key="11">
    <source>
        <dbReference type="RuleBase" id="RU000688"/>
    </source>
</evidence>
<reference evidence="14" key="2">
    <citation type="submission" date="2025-08" db="UniProtKB">
        <authorList>
            <consortium name="Ensembl"/>
        </authorList>
    </citation>
    <scope>IDENTIFICATION</scope>
</reference>
<feature type="domain" description="G-protein coupled receptors family 1 profile" evidence="13">
    <location>
        <begin position="61"/>
        <end position="310"/>
    </location>
</feature>
<evidence type="ECO:0000313" key="14">
    <source>
        <dbReference type="Ensembl" id="ENSOGAP00000016107.1"/>
    </source>
</evidence>
<keyword evidence="7 11" id="KW-0297">G-protein coupled receptor</keyword>
<dbReference type="PROSITE" id="PS50262">
    <property type="entry name" value="G_PROTEIN_RECEP_F1_2"/>
    <property type="match status" value="1"/>
</dbReference>
<dbReference type="Proteomes" id="UP000005225">
    <property type="component" value="Unassembled WGS sequence"/>
</dbReference>
<keyword evidence="5 12" id="KW-0552">Olfaction</keyword>
<evidence type="ECO:0000256" key="9">
    <source>
        <dbReference type="ARBA" id="ARBA00023170"/>
    </source>
</evidence>
<evidence type="ECO:0000256" key="4">
    <source>
        <dbReference type="ARBA" id="ARBA00022692"/>
    </source>
</evidence>
<protein>
    <recommendedName>
        <fullName evidence="12">Olfactory receptor</fullName>
    </recommendedName>
</protein>
<name>H0XJ17_OTOGA</name>
<evidence type="ECO:0000256" key="5">
    <source>
        <dbReference type="ARBA" id="ARBA00022725"/>
    </source>
</evidence>
<evidence type="ECO:0000256" key="10">
    <source>
        <dbReference type="ARBA" id="ARBA00023224"/>
    </source>
</evidence>
<feature type="transmembrane region" description="Helical" evidence="12">
    <location>
        <begin position="257"/>
        <end position="280"/>
    </location>
</feature>
<reference evidence="15" key="1">
    <citation type="submission" date="2011-03" db="EMBL/GenBank/DDBJ databases">
        <title>Version 3 of the genome sequence of Otolemur garnettii (Bushbaby).</title>
        <authorList>
            <consortium name="The Broad Institute Genome Sequencing Platform"/>
            <person name="Di Palma F."/>
            <person name="Johnson J."/>
            <person name="Lander E.S."/>
            <person name="Lindblad-Toh K."/>
            <person name="Jaffe D.B."/>
            <person name="Gnerre S."/>
            <person name="MacCallum I."/>
            <person name="Przybylski D."/>
            <person name="Ribeiro F.J."/>
            <person name="Burton J.N."/>
            <person name="Walker B.J."/>
            <person name="Sharpe T."/>
            <person name="Hall G."/>
        </authorList>
    </citation>
    <scope>NUCLEOTIDE SEQUENCE [LARGE SCALE GENOMIC DNA]</scope>
</reference>
<keyword evidence="9 11" id="KW-0675">Receptor</keyword>
<gene>
    <name evidence="14" type="primary">LOC100951751</name>
</gene>
<dbReference type="InterPro" id="IPR017452">
    <property type="entry name" value="GPCR_Rhodpsn_7TM"/>
</dbReference>
<dbReference type="PROSITE" id="PS00237">
    <property type="entry name" value="G_PROTEIN_RECEP_F1_1"/>
    <property type="match status" value="1"/>
</dbReference>
<dbReference type="KEGG" id="oga:100951751"/>
<dbReference type="InParanoid" id="H0XJ17"/>
<dbReference type="GeneID" id="100951751"/>
<dbReference type="eggNOG" id="ENOG502SKP5">
    <property type="taxonomic scope" value="Eukaryota"/>
</dbReference>
<dbReference type="GO" id="GO:0004930">
    <property type="term" value="F:G protein-coupled receptor activity"/>
    <property type="evidence" value="ECO:0007669"/>
    <property type="project" value="UniProtKB-KW"/>
</dbReference>
<keyword evidence="3 12" id="KW-0716">Sensory transduction</keyword>
<feature type="transmembrane region" description="Helical" evidence="12">
    <location>
        <begin position="45"/>
        <end position="68"/>
    </location>
</feature>
<dbReference type="STRING" id="30611.ENSOGAP00000016107"/>
<accession>H0XJ17</accession>
<dbReference type="CDD" id="cd15232">
    <property type="entry name" value="7tmA_OR13-like"/>
    <property type="match status" value="1"/>
</dbReference>
<dbReference type="PANTHER" id="PTHR26452">
    <property type="entry name" value="OLFACTORY RECEPTOR"/>
    <property type="match status" value="1"/>
</dbReference>
<evidence type="ECO:0000256" key="1">
    <source>
        <dbReference type="ARBA" id="ARBA00004651"/>
    </source>
</evidence>
<feature type="transmembrane region" description="Helical" evidence="12">
    <location>
        <begin position="292"/>
        <end position="312"/>
    </location>
</feature>
<evidence type="ECO:0000256" key="3">
    <source>
        <dbReference type="ARBA" id="ARBA00022606"/>
    </source>
</evidence>
<dbReference type="SUPFAM" id="SSF81321">
    <property type="entry name" value="Family A G protein-coupled receptor-like"/>
    <property type="match status" value="1"/>
</dbReference>
<feature type="transmembrane region" description="Helical" evidence="12">
    <location>
        <begin position="80"/>
        <end position="99"/>
    </location>
</feature>
<proteinExistence type="inferred from homology"/>
<dbReference type="AlphaFoldDB" id="H0XJ17"/>
<dbReference type="PRINTS" id="PR00237">
    <property type="entry name" value="GPCRRHODOPSN"/>
</dbReference>
<comment type="subcellular location">
    <subcellularLocation>
        <location evidence="1 12">Cell membrane</location>
        <topology evidence="1 12">Multi-pass membrane protein</topology>
    </subcellularLocation>
</comment>
<keyword evidence="15" id="KW-1185">Reference proteome</keyword>
<dbReference type="InterPro" id="IPR050516">
    <property type="entry name" value="Olfactory_GPCR"/>
</dbReference>
<evidence type="ECO:0000259" key="13">
    <source>
        <dbReference type="PROSITE" id="PS50262"/>
    </source>
</evidence>
<dbReference type="Ensembl" id="ENSOGAT00000002492.2">
    <property type="protein sequence ID" value="ENSOGAP00000016107.1"/>
    <property type="gene ID" value="ENSOGAG00000002489.2"/>
</dbReference>
<dbReference type="OMA" id="PRTMSNQ"/>
<dbReference type="PRINTS" id="PR00245">
    <property type="entry name" value="OLFACTORYR"/>
</dbReference>
<dbReference type="FunCoup" id="H0XJ17">
    <property type="interactions" value="401"/>
</dbReference>
<evidence type="ECO:0000313" key="15">
    <source>
        <dbReference type="Proteomes" id="UP000005225"/>
    </source>
</evidence>
<dbReference type="GO" id="GO:0005886">
    <property type="term" value="C:plasma membrane"/>
    <property type="evidence" value="ECO:0007669"/>
    <property type="project" value="UniProtKB-SubCell"/>
</dbReference>
<reference evidence="14" key="3">
    <citation type="submission" date="2025-09" db="UniProtKB">
        <authorList>
            <consortium name="Ensembl"/>
        </authorList>
    </citation>
    <scope>IDENTIFICATION</scope>
</reference>
<dbReference type="RefSeq" id="XP_003803538.1">
    <property type="nucleotide sequence ID" value="XM_003803490.2"/>
</dbReference>
<keyword evidence="10 11" id="KW-0807">Transducer</keyword>